<gene>
    <name evidence="2" type="ORF">PPNO1_LOCUS2923</name>
</gene>
<evidence type="ECO:0000256" key="1">
    <source>
        <dbReference type="SAM" id="MobiDB-lite"/>
    </source>
</evidence>
<name>A0A9P1GYH6_9PEZI</name>
<dbReference type="InterPro" id="IPR039128">
    <property type="entry name" value="TRIP4-like"/>
</dbReference>
<dbReference type="EMBL" id="CALLCH030000007">
    <property type="protein sequence ID" value="CAI4213172.1"/>
    <property type="molecule type" value="Genomic_DNA"/>
</dbReference>
<proteinExistence type="predicted"/>
<feature type="compositionally biased region" description="Basic residues" evidence="1">
    <location>
        <begin position="451"/>
        <end position="462"/>
    </location>
</feature>
<dbReference type="PANTHER" id="PTHR12963">
    <property type="entry name" value="THYROID RECEPTOR INTERACTING PROTEIN RELATED"/>
    <property type="match status" value="1"/>
</dbReference>
<feature type="region of interest" description="Disordered" evidence="1">
    <location>
        <begin position="60"/>
        <end position="127"/>
    </location>
</feature>
<organism evidence="2 3">
    <name type="scientific">Parascedosporium putredinis</name>
    <dbReference type="NCBI Taxonomy" id="1442378"/>
    <lineage>
        <taxon>Eukaryota</taxon>
        <taxon>Fungi</taxon>
        <taxon>Dikarya</taxon>
        <taxon>Ascomycota</taxon>
        <taxon>Pezizomycotina</taxon>
        <taxon>Sordariomycetes</taxon>
        <taxon>Hypocreomycetidae</taxon>
        <taxon>Microascales</taxon>
        <taxon>Microascaceae</taxon>
        <taxon>Parascedosporium</taxon>
    </lineage>
</organism>
<feature type="region of interest" description="Disordered" evidence="1">
    <location>
        <begin position="386"/>
        <end position="414"/>
    </location>
</feature>
<protein>
    <submittedName>
        <fullName evidence="2">Uncharacterized protein</fullName>
    </submittedName>
</protein>
<feature type="region of interest" description="Disordered" evidence="1">
    <location>
        <begin position="439"/>
        <end position="544"/>
    </location>
</feature>
<comment type="caution">
    <text evidence="2">The sequence shown here is derived from an EMBL/GenBank/DDBJ whole genome shotgun (WGS) entry which is preliminary data.</text>
</comment>
<sequence length="591" mass="62434">MSLISRLSSLLPLPEEELKQVLDYAATLPKAAAVDHFSNLLGTSPEALTFISDFNSRRNDTAAATTPSAGIEPPTPAEVTKPAASKKSQQGGFLISDEPAAKSKPKSANASRSSTPKPGGNPTKISIVGGTPMKGASTALTDLDAAIRQLEITTNPTLQDDDAAARRLICMKEGLGPCTTCGAPLLSNSETEAILRELKAERGRERMAADRAAHKRADVGRTPAPFTQPRDGGFASGSGAGGTATLSEAETKAREHRDRLLGYQAQNARRTTVRDEVADFDERAMELKKQQKLLREMEWEMKPEYEKRRQVVSIDLVGGKIVKKMAAVERPVTPPAVEEPGYGNSGAGALSESSGNRQAANHGQGGAFSKNPLLGAMIKPVYNLKGKAKGTGTEGDDAAGSRTKWRRVQDDMGDNEGIILDGGAYGHSAPTNAATVAGDAHDIMTPSPPPRHARAPQHRRARPSIQTVSEADLASSQFSGREGPAASYADTETFTDLAASFPSERGPNADGGADHVRHSSGNGKDNGNGGSKRRKAKNAAEKAADKAWGLYERGQLGWKELGIGAGILGAVGAAELVIGRYLSEEQHNRKK</sequence>
<dbReference type="PANTHER" id="PTHR12963:SF4">
    <property type="entry name" value="ACTIVATING SIGNAL COINTEGRATOR 1"/>
    <property type="match status" value="1"/>
</dbReference>
<reference evidence="2" key="1">
    <citation type="submission" date="2022-11" db="EMBL/GenBank/DDBJ databases">
        <authorList>
            <person name="Scott C."/>
            <person name="Bruce N."/>
        </authorList>
    </citation>
    <scope>NUCLEOTIDE SEQUENCE</scope>
</reference>
<dbReference type="Proteomes" id="UP000838763">
    <property type="component" value="Unassembled WGS sequence"/>
</dbReference>
<feature type="region of interest" description="Disordered" evidence="1">
    <location>
        <begin position="335"/>
        <end position="371"/>
    </location>
</feature>
<dbReference type="GO" id="GO:0045893">
    <property type="term" value="P:positive regulation of DNA-templated transcription"/>
    <property type="evidence" value="ECO:0007669"/>
    <property type="project" value="TreeGrafter"/>
</dbReference>
<dbReference type="AlphaFoldDB" id="A0A9P1GYH6"/>
<keyword evidence="3" id="KW-1185">Reference proteome</keyword>
<evidence type="ECO:0000313" key="3">
    <source>
        <dbReference type="Proteomes" id="UP000838763"/>
    </source>
</evidence>
<accession>A0A9P1GYH6</accession>
<dbReference type="GO" id="GO:0005634">
    <property type="term" value="C:nucleus"/>
    <property type="evidence" value="ECO:0007669"/>
    <property type="project" value="TreeGrafter"/>
</dbReference>
<feature type="compositionally biased region" description="Basic and acidic residues" evidence="1">
    <location>
        <begin position="202"/>
        <end position="219"/>
    </location>
</feature>
<feature type="compositionally biased region" description="Polar residues" evidence="1">
    <location>
        <begin position="351"/>
        <end position="361"/>
    </location>
</feature>
<feature type="compositionally biased region" description="Polar residues" evidence="1">
    <location>
        <begin position="465"/>
        <end position="479"/>
    </location>
</feature>
<dbReference type="OrthoDB" id="338816at2759"/>
<feature type="region of interest" description="Disordered" evidence="1">
    <location>
        <begin position="202"/>
        <end position="255"/>
    </location>
</feature>
<evidence type="ECO:0000313" key="2">
    <source>
        <dbReference type="EMBL" id="CAI4213172.1"/>
    </source>
</evidence>